<dbReference type="KEGG" id="txi:TH3_01630"/>
<dbReference type="Pfam" id="PF11804">
    <property type="entry name" value="DUF3325"/>
    <property type="match status" value="1"/>
</dbReference>
<dbReference type="InterPro" id="IPR021762">
    <property type="entry name" value="DUF3325"/>
</dbReference>
<dbReference type="Proteomes" id="UP000007127">
    <property type="component" value="Chromosome"/>
</dbReference>
<feature type="transmembrane region" description="Helical" evidence="1">
    <location>
        <begin position="42"/>
        <end position="63"/>
    </location>
</feature>
<keyword evidence="1" id="KW-0812">Transmembrane</keyword>
<dbReference type="RefSeq" id="WP_007089138.1">
    <property type="nucleotide sequence ID" value="NZ_CP004388.1"/>
</dbReference>
<keyword evidence="1" id="KW-0472">Membrane</keyword>
<protein>
    <recommendedName>
        <fullName evidence="4">DUF3325 domain-containing protein</fullName>
    </recommendedName>
</protein>
<evidence type="ECO:0008006" key="4">
    <source>
        <dbReference type="Google" id="ProtNLM"/>
    </source>
</evidence>
<proteinExistence type="predicted"/>
<dbReference type="EMBL" id="CP004388">
    <property type="protein sequence ID" value="AJD50452.1"/>
    <property type="molecule type" value="Genomic_DNA"/>
</dbReference>
<reference evidence="2 3" key="1">
    <citation type="journal article" date="2012" name="J. Bacteriol.">
        <title>Genome sequence of Thalassospira xiamenensis type strain M-5.</title>
        <authorList>
            <person name="Lai Q."/>
            <person name="Shao Z."/>
        </authorList>
    </citation>
    <scope>NUCLEOTIDE SEQUENCE [LARGE SCALE GENOMIC DNA]</scope>
    <source>
        <strain evidence="2 3">M-5</strain>
    </source>
</reference>
<evidence type="ECO:0000313" key="2">
    <source>
        <dbReference type="EMBL" id="AJD50452.1"/>
    </source>
</evidence>
<sequence length="122" mass="12753">MMFLISFLWVCTGMGTLCLAMDRHAKQAGYFPAKAGAGGRRLFGAMCLAGALYLTITDLGIGMGIGMGTALWGCQASLAGWLIAIILPYRAKWVPRIVAGSAIAAMAGILIYIVAGWAPQIG</sequence>
<name>A0AB72U8L2_9PROT</name>
<dbReference type="AlphaFoldDB" id="A0AB72U8L2"/>
<feature type="transmembrane region" description="Helical" evidence="1">
    <location>
        <begin position="70"/>
        <end position="91"/>
    </location>
</feature>
<keyword evidence="1" id="KW-1133">Transmembrane helix</keyword>
<dbReference type="GeneID" id="68924109"/>
<organism evidence="2 3">
    <name type="scientific">Thalassospira xiamenensis M-5 = DSM 17429</name>
    <dbReference type="NCBI Taxonomy" id="1123366"/>
    <lineage>
        <taxon>Bacteria</taxon>
        <taxon>Pseudomonadati</taxon>
        <taxon>Pseudomonadota</taxon>
        <taxon>Alphaproteobacteria</taxon>
        <taxon>Rhodospirillales</taxon>
        <taxon>Thalassospiraceae</taxon>
        <taxon>Thalassospira</taxon>
    </lineage>
</organism>
<evidence type="ECO:0000256" key="1">
    <source>
        <dbReference type="SAM" id="Phobius"/>
    </source>
</evidence>
<accession>A0AB72U8L2</accession>
<gene>
    <name evidence="2" type="ORF">TH3_01630</name>
</gene>
<evidence type="ECO:0000313" key="3">
    <source>
        <dbReference type="Proteomes" id="UP000007127"/>
    </source>
</evidence>
<feature type="transmembrane region" description="Helical" evidence="1">
    <location>
        <begin position="97"/>
        <end position="118"/>
    </location>
</feature>